<accession>A0A0K6GIM5</accession>
<dbReference type="Gene3D" id="3.40.50.720">
    <property type="entry name" value="NAD(P)-binding Rossmann-like Domain"/>
    <property type="match status" value="2"/>
</dbReference>
<reference evidence="4 5" key="1">
    <citation type="submission" date="2015-07" db="EMBL/GenBank/DDBJ databases">
        <authorList>
            <person name="Noorani M."/>
        </authorList>
    </citation>
    <scope>NUCLEOTIDE SEQUENCE [LARGE SCALE GENOMIC DNA]</scope>
    <source>
        <strain evidence="4">BBA 69670</strain>
    </source>
</reference>
<keyword evidence="5" id="KW-1185">Reference proteome</keyword>
<dbReference type="Proteomes" id="UP000044841">
    <property type="component" value="Unassembled WGS sequence"/>
</dbReference>
<dbReference type="AlphaFoldDB" id="A0A0K6GIM5"/>
<sequence>MSNFLSQSCPLESLFDVEQIRDLTGQVMIVTGENTGIGKETCKVLLNKGARVYLAARSKSKVDAAIEWFKTETHGKAIFLGLDLANLASVCKAAEEFKSKEQVLHVLFNNAGNTGIGMETCEALLNKNAKVYLAARTPVFLELDLANLTSVRKAVEEFKSKEHQLHGVMAPPVDHRIADGYDLQFGTNVLGHYFFTTLLLPTLIHTAKTSPVAHEHARVVNTSSVILHWTPKGGIVWETLGTDISSVKAAKKLGATRLYAQSKLGNVLFSNELAKRYGDQGIISSSLHPGSIQTDLLRHWPWLIAKILEITLYPASCGALTQLWSGTMPEGENHNGKYLITWARVGDAEQVKGH</sequence>
<dbReference type="InterPro" id="IPR036291">
    <property type="entry name" value="NAD(P)-bd_dom_sf"/>
</dbReference>
<evidence type="ECO:0000313" key="5">
    <source>
        <dbReference type="Proteomes" id="UP000044841"/>
    </source>
</evidence>
<dbReference type="EMBL" id="CYGV01001961">
    <property type="protein sequence ID" value="CUA78244.1"/>
    <property type="molecule type" value="Genomic_DNA"/>
</dbReference>
<dbReference type="Pfam" id="PF00106">
    <property type="entry name" value="adh_short"/>
    <property type="match status" value="1"/>
</dbReference>
<dbReference type="PRINTS" id="PR00081">
    <property type="entry name" value="GDHRDH"/>
</dbReference>
<dbReference type="SUPFAM" id="SSF51735">
    <property type="entry name" value="NAD(P)-binding Rossmann-fold domains"/>
    <property type="match status" value="2"/>
</dbReference>
<gene>
    <name evidence="4" type="ORF">RSOLAG22IIIB_13023</name>
</gene>
<proteinExistence type="inferred from homology"/>
<evidence type="ECO:0000256" key="1">
    <source>
        <dbReference type="ARBA" id="ARBA00006484"/>
    </source>
</evidence>
<evidence type="ECO:0000256" key="3">
    <source>
        <dbReference type="ARBA" id="ARBA00023002"/>
    </source>
</evidence>
<protein>
    <submittedName>
        <fullName evidence="4">Retinol dehydrogenase 12</fullName>
    </submittedName>
</protein>
<keyword evidence="2" id="KW-0521">NADP</keyword>
<organism evidence="4 5">
    <name type="scientific">Rhizoctonia solani</name>
    <dbReference type="NCBI Taxonomy" id="456999"/>
    <lineage>
        <taxon>Eukaryota</taxon>
        <taxon>Fungi</taxon>
        <taxon>Dikarya</taxon>
        <taxon>Basidiomycota</taxon>
        <taxon>Agaricomycotina</taxon>
        <taxon>Agaricomycetes</taxon>
        <taxon>Cantharellales</taxon>
        <taxon>Ceratobasidiaceae</taxon>
        <taxon>Rhizoctonia</taxon>
    </lineage>
</organism>
<evidence type="ECO:0000256" key="2">
    <source>
        <dbReference type="ARBA" id="ARBA00022857"/>
    </source>
</evidence>
<name>A0A0K6GIM5_9AGAM</name>
<dbReference type="GO" id="GO:0016491">
    <property type="term" value="F:oxidoreductase activity"/>
    <property type="evidence" value="ECO:0007669"/>
    <property type="project" value="UniProtKB-KW"/>
</dbReference>
<dbReference type="PANTHER" id="PTHR24320">
    <property type="entry name" value="RETINOL DEHYDROGENASE"/>
    <property type="match status" value="1"/>
</dbReference>
<comment type="similarity">
    <text evidence="1">Belongs to the short-chain dehydrogenases/reductases (SDR) family.</text>
</comment>
<dbReference type="PANTHER" id="PTHR24320:SF282">
    <property type="entry name" value="WW DOMAIN-CONTAINING OXIDOREDUCTASE"/>
    <property type="match status" value="1"/>
</dbReference>
<evidence type="ECO:0000313" key="4">
    <source>
        <dbReference type="EMBL" id="CUA78244.1"/>
    </source>
</evidence>
<dbReference type="InterPro" id="IPR002347">
    <property type="entry name" value="SDR_fam"/>
</dbReference>
<keyword evidence="3" id="KW-0560">Oxidoreductase</keyword>